<accession>A0A1D8IRM7</accession>
<name>A0A1D8IRM7_9GAMM</name>
<proteinExistence type="predicted"/>
<evidence type="ECO:0000313" key="3">
    <source>
        <dbReference type="Proteomes" id="UP000095401"/>
    </source>
</evidence>
<organism evidence="2 3">
    <name type="scientific">Acidihalobacter yilgarnensis</name>
    <dbReference type="NCBI Taxonomy" id="2819280"/>
    <lineage>
        <taxon>Bacteria</taxon>
        <taxon>Pseudomonadati</taxon>
        <taxon>Pseudomonadota</taxon>
        <taxon>Gammaproteobacteria</taxon>
        <taxon>Chromatiales</taxon>
        <taxon>Ectothiorhodospiraceae</taxon>
        <taxon>Acidihalobacter</taxon>
    </lineage>
</organism>
<dbReference type="AlphaFoldDB" id="A0A1D8IRM7"/>
<protein>
    <recommendedName>
        <fullName evidence="4">Outer membrane protein beta-barrel domain-containing protein</fullName>
    </recommendedName>
</protein>
<keyword evidence="1" id="KW-0732">Signal</keyword>
<dbReference type="KEGG" id="aprs:BI364_14875"/>
<keyword evidence="3" id="KW-1185">Reference proteome</keyword>
<feature type="chain" id="PRO_5009108425" description="Outer membrane protein beta-barrel domain-containing protein" evidence="1">
    <location>
        <begin position="21"/>
        <end position="188"/>
    </location>
</feature>
<gene>
    <name evidence="2" type="ORF">BI364_14875</name>
</gene>
<feature type="signal peptide" evidence="1">
    <location>
        <begin position="1"/>
        <end position="20"/>
    </location>
</feature>
<evidence type="ECO:0000256" key="1">
    <source>
        <dbReference type="SAM" id="SignalP"/>
    </source>
</evidence>
<sequence length="188" mass="19647">MRIVTVLGAGLLAASSAAMANGLDFQLGNNTAQLEFYTGSSALGYSGGEVGFGGFVNSRHDVIGNASVKVEGLAAGQTPLSFGLGVKAYAGSIDKPNVNVGAIALGGLVKYTIPYRMPMAVVLEGYYAPNITTFGQGKSLSDLSLDYQIEVTPGATAYVGYRVLQANLKNYGEYKLDNALHVGIRLHF</sequence>
<dbReference type="EMBL" id="CP017415">
    <property type="protein sequence ID" value="AOU99053.1"/>
    <property type="molecule type" value="Genomic_DNA"/>
</dbReference>
<evidence type="ECO:0008006" key="4">
    <source>
        <dbReference type="Google" id="ProtNLM"/>
    </source>
</evidence>
<dbReference type="RefSeq" id="WP_070079406.1">
    <property type="nucleotide sequence ID" value="NZ_CP017415.1"/>
</dbReference>
<reference evidence="3" key="1">
    <citation type="submission" date="2016-09" db="EMBL/GenBank/DDBJ databases">
        <title>Acidihalobacter prosperus F5.</title>
        <authorList>
            <person name="Khaleque H.N."/>
            <person name="Ramsay J.P."/>
            <person name="Kaksonen A.H."/>
            <person name="Boxall N.J."/>
            <person name="Watkin E.L.J."/>
        </authorList>
    </citation>
    <scope>NUCLEOTIDE SEQUENCE [LARGE SCALE GENOMIC DNA]</scope>
    <source>
        <strain evidence="3">F5</strain>
    </source>
</reference>
<evidence type="ECO:0000313" key="2">
    <source>
        <dbReference type="EMBL" id="AOU99053.1"/>
    </source>
</evidence>
<dbReference type="Proteomes" id="UP000095401">
    <property type="component" value="Chromosome"/>
</dbReference>